<keyword evidence="3" id="KW-1185">Reference proteome</keyword>
<evidence type="ECO:0000256" key="1">
    <source>
        <dbReference type="SAM" id="MobiDB-lite"/>
    </source>
</evidence>
<accession>A0A6A2XW43</accession>
<dbReference type="Proteomes" id="UP000436088">
    <property type="component" value="Unassembled WGS sequence"/>
</dbReference>
<feature type="region of interest" description="Disordered" evidence="1">
    <location>
        <begin position="1"/>
        <end position="38"/>
    </location>
</feature>
<protein>
    <submittedName>
        <fullName evidence="2">Uncharacterized protein</fullName>
    </submittedName>
</protein>
<comment type="caution">
    <text evidence="2">The sequence shown here is derived from an EMBL/GenBank/DDBJ whole genome shotgun (WGS) entry which is preliminary data.</text>
</comment>
<dbReference type="AlphaFoldDB" id="A0A6A2XW43"/>
<name>A0A6A2XW43_HIBSY</name>
<reference evidence="2" key="1">
    <citation type="submission" date="2019-09" db="EMBL/GenBank/DDBJ databases">
        <title>Draft genome information of white flower Hibiscus syriacus.</title>
        <authorList>
            <person name="Kim Y.-M."/>
        </authorList>
    </citation>
    <scope>NUCLEOTIDE SEQUENCE [LARGE SCALE GENOMIC DNA]</scope>
    <source>
        <strain evidence="2">YM2019G1</strain>
    </source>
</reference>
<evidence type="ECO:0000313" key="3">
    <source>
        <dbReference type="Proteomes" id="UP000436088"/>
    </source>
</evidence>
<sequence length="145" mass="16751">MRFSKIDNGNWSSIHPMRTVEDENPDWDSNSSSSSFEFHRGERALPDSMARSYSRPMLSKWNDAEKWILSKQNVQAMNAKKNVFQNQANRIPITDMTRVDPESANSDHRLLVNGVTDTKTIDFDHPPIQMLSRELREMLRKTAIG</sequence>
<proteinExistence type="predicted"/>
<gene>
    <name evidence="2" type="ORF">F3Y22_tig00111769pilonHSYRG00592</name>
</gene>
<organism evidence="2 3">
    <name type="scientific">Hibiscus syriacus</name>
    <name type="common">Rose of Sharon</name>
    <dbReference type="NCBI Taxonomy" id="106335"/>
    <lineage>
        <taxon>Eukaryota</taxon>
        <taxon>Viridiplantae</taxon>
        <taxon>Streptophyta</taxon>
        <taxon>Embryophyta</taxon>
        <taxon>Tracheophyta</taxon>
        <taxon>Spermatophyta</taxon>
        <taxon>Magnoliopsida</taxon>
        <taxon>eudicotyledons</taxon>
        <taxon>Gunneridae</taxon>
        <taxon>Pentapetalae</taxon>
        <taxon>rosids</taxon>
        <taxon>malvids</taxon>
        <taxon>Malvales</taxon>
        <taxon>Malvaceae</taxon>
        <taxon>Malvoideae</taxon>
        <taxon>Hibiscus</taxon>
    </lineage>
</organism>
<evidence type="ECO:0000313" key="2">
    <source>
        <dbReference type="EMBL" id="KAE8674210.1"/>
    </source>
</evidence>
<dbReference type="EMBL" id="VEPZ02001421">
    <property type="protein sequence ID" value="KAE8674210.1"/>
    <property type="molecule type" value="Genomic_DNA"/>
</dbReference>